<comment type="catalytic activity">
    <reaction evidence="1">
        <text>dihydroxyacetone + phosphoenolpyruvate = dihydroxyacetone phosphate + pyruvate</text>
        <dbReference type="Rhea" id="RHEA:18381"/>
        <dbReference type="ChEBI" id="CHEBI:15361"/>
        <dbReference type="ChEBI" id="CHEBI:16016"/>
        <dbReference type="ChEBI" id="CHEBI:57642"/>
        <dbReference type="ChEBI" id="CHEBI:58702"/>
        <dbReference type="EC" id="2.7.1.121"/>
    </reaction>
</comment>
<keyword evidence="10" id="KW-0762">Sugar transport</keyword>
<comment type="caution">
    <text evidence="10">The sequence shown here is derived from an EMBL/GenBank/DDBJ whole genome shotgun (WGS) entry which is preliminary data.</text>
</comment>
<evidence type="ECO:0000256" key="3">
    <source>
        <dbReference type="ARBA" id="ARBA00003681"/>
    </source>
</evidence>
<dbReference type="SUPFAM" id="SSF53062">
    <property type="entry name" value="PTS system fructose IIA component-like"/>
    <property type="match status" value="1"/>
</dbReference>
<feature type="domain" description="PTS EIIA type-4" evidence="8">
    <location>
        <begin position="3"/>
        <end position="133"/>
    </location>
</feature>
<dbReference type="InterPro" id="IPR001020">
    <property type="entry name" value="PTS_HPr_His_P_site"/>
</dbReference>
<dbReference type="PROSITE" id="PS00369">
    <property type="entry name" value="PTS_HPR_HIS"/>
    <property type="match status" value="1"/>
</dbReference>
<dbReference type="NCBIfam" id="TIGR01003">
    <property type="entry name" value="PTS_HPr_family"/>
    <property type="match status" value="1"/>
</dbReference>
<dbReference type="GO" id="GO:0047324">
    <property type="term" value="F:phosphoenolpyruvate-glycerone phosphotransferase activity"/>
    <property type="evidence" value="ECO:0007669"/>
    <property type="project" value="UniProtKB-EC"/>
</dbReference>
<proteinExistence type="predicted"/>
<name>A0A1Q8CGH8_9PSEU</name>
<evidence type="ECO:0000259" key="9">
    <source>
        <dbReference type="PROSITE" id="PS51350"/>
    </source>
</evidence>
<dbReference type="CDD" id="cd00367">
    <property type="entry name" value="PTS-HPr_like"/>
    <property type="match status" value="1"/>
</dbReference>
<evidence type="ECO:0000256" key="5">
    <source>
        <dbReference type="ARBA" id="ARBA00020422"/>
    </source>
</evidence>
<dbReference type="InterPro" id="IPR039643">
    <property type="entry name" value="DhaM"/>
</dbReference>
<dbReference type="PRINTS" id="PR00107">
    <property type="entry name" value="PHOSPHOCPHPR"/>
</dbReference>
<dbReference type="AlphaFoldDB" id="A0A1Q8CGH8"/>
<evidence type="ECO:0000259" key="8">
    <source>
        <dbReference type="PROSITE" id="PS51096"/>
    </source>
</evidence>
<keyword evidence="10" id="KW-0813">Transport</keyword>
<evidence type="ECO:0000256" key="2">
    <source>
        <dbReference type="ARBA" id="ARBA00002788"/>
    </source>
</evidence>
<feature type="domain" description="HPr" evidence="9">
    <location>
        <begin position="146"/>
        <end position="232"/>
    </location>
</feature>
<organism evidence="10 11">
    <name type="scientific">Actinophytocola xanthii</name>
    <dbReference type="NCBI Taxonomy" id="1912961"/>
    <lineage>
        <taxon>Bacteria</taxon>
        <taxon>Bacillati</taxon>
        <taxon>Actinomycetota</taxon>
        <taxon>Actinomycetes</taxon>
        <taxon>Pseudonocardiales</taxon>
        <taxon>Pseudonocardiaceae</taxon>
    </lineage>
</organism>
<evidence type="ECO:0000256" key="6">
    <source>
        <dbReference type="ARBA" id="ARBA00022679"/>
    </source>
</evidence>
<dbReference type="PANTHER" id="PTHR38594:SF1">
    <property type="entry name" value="PEP-DEPENDENT DIHYDROXYACETONE KINASE, PHOSPHORYL DONOR SUBUNIT DHAM"/>
    <property type="match status" value="1"/>
</dbReference>
<dbReference type="EMBL" id="MSIE01000054">
    <property type="protein sequence ID" value="OLF13501.1"/>
    <property type="molecule type" value="Genomic_DNA"/>
</dbReference>
<dbReference type="Gene3D" id="3.30.1340.10">
    <property type="entry name" value="HPr-like"/>
    <property type="match status" value="1"/>
</dbReference>
<dbReference type="GO" id="GO:0016020">
    <property type="term" value="C:membrane"/>
    <property type="evidence" value="ECO:0007669"/>
    <property type="project" value="InterPro"/>
</dbReference>
<dbReference type="PROSITE" id="PS51096">
    <property type="entry name" value="PTS_EIIA_TYPE_4"/>
    <property type="match status" value="1"/>
</dbReference>
<dbReference type="EC" id="2.7.1.121" evidence="4"/>
<evidence type="ECO:0000313" key="11">
    <source>
        <dbReference type="Proteomes" id="UP000185596"/>
    </source>
</evidence>
<dbReference type="InterPro" id="IPR012844">
    <property type="entry name" value="DhaM_N"/>
</dbReference>
<protein>
    <recommendedName>
        <fullName evidence="5">Phosphocarrier protein HPr</fullName>
        <ecNumber evidence="4">2.7.1.121</ecNumber>
    </recommendedName>
</protein>
<evidence type="ECO:0000256" key="7">
    <source>
        <dbReference type="ARBA" id="ARBA00046577"/>
    </source>
</evidence>
<dbReference type="InterPro" id="IPR036662">
    <property type="entry name" value="PTS_EIIA_man-typ_sf"/>
</dbReference>
<dbReference type="RefSeq" id="WP_075128517.1">
    <property type="nucleotide sequence ID" value="NZ_MSIE01000054.1"/>
</dbReference>
<dbReference type="STRING" id="1912961.BU204_26695"/>
<evidence type="ECO:0000256" key="1">
    <source>
        <dbReference type="ARBA" id="ARBA00001113"/>
    </source>
</evidence>
<reference evidence="10 11" key="1">
    <citation type="submission" date="2016-12" db="EMBL/GenBank/DDBJ databases">
        <title>The draft genome sequence of Actinophytocola sp. 11-183.</title>
        <authorList>
            <person name="Wang W."/>
            <person name="Yuan L."/>
        </authorList>
    </citation>
    <scope>NUCLEOTIDE SEQUENCE [LARGE SCALE GENOMIC DNA]</scope>
    <source>
        <strain evidence="10 11">11-183</strain>
    </source>
</reference>
<comment type="function">
    <text evidence="2">Component of the dihydroxyacetone kinase complex, which is responsible for the phosphoenolpyruvate (PEP)-dependent phosphorylation of dihydroxyacetone. DhaM serves as the phosphoryl donor. Is phosphorylated by phosphoenolpyruvate in an EI- and HPr-dependent reaction, and a phosphorelay system on histidine residues finally leads to phosphoryl transfer to DhaL and dihydroxyacetone.</text>
</comment>
<dbReference type="Gene3D" id="3.40.50.510">
    <property type="entry name" value="Phosphotransferase system, mannose-type IIA component"/>
    <property type="match status" value="1"/>
</dbReference>
<sequence length="232" mass="22913">MSLVGLVVVSHSARLAEGVVEVAAQMAPDVAVLAAGGTADGGIGTDLDAVSAALTSADAGAGVVLLYDLGSARMVAEMAVELLADPDRAALVDAPLVEGAVAAAVAAQGGGDLTGVAAAARTALTTTDGPSAAAELQQAPRTEEVPVLGRFRLTNDIGLHARPAALLARTLAGLDASVTVRFGGRAADATSVLALMSLGARGGDEIEVSAVGPRAQEALGRVAELVERDFDD</sequence>
<accession>A0A1Q8CGH8</accession>
<dbReference type="InterPro" id="IPR035895">
    <property type="entry name" value="HPr-like_sf"/>
</dbReference>
<dbReference type="OrthoDB" id="350754at2"/>
<dbReference type="GO" id="GO:0019563">
    <property type="term" value="P:glycerol catabolic process"/>
    <property type="evidence" value="ECO:0007669"/>
    <property type="project" value="InterPro"/>
</dbReference>
<evidence type="ECO:0000256" key="4">
    <source>
        <dbReference type="ARBA" id="ARBA00012095"/>
    </source>
</evidence>
<dbReference type="InterPro" id="IPR004701">
    <property type="entry name" value="PTS_EIIA_man-typ"/>
</dbReference>
<dbReference type="Pfam" id="PF03610">
    <property type="entry name" value="EIIA-man"/>
    <property type="match status" value="1"/>
</dbReference>
<evidence type="ECO:0000313" key="10">
    <source>
        <dbReference type="EMBL" id="OLF13501.1"/>
    </source>
</evidence>
<keyword evidence="11" id="KW-1185">Reference proteome</keyword>
<dbReference type="NCBIfam" id="TIGR02364">
    <property type="entry name" value="dha_pts"/>
    <property type="match status" value="1"/>
</dbReference>
<keyword evidence="6" id="KW-0808">Transferase</keyword>
<comment type="subunit">
    <text evidence="7">Homodimer. The dihydroxyacetone kinase complex is composed of a homodimer of DhaM, a homodimer of DhaK and the subunit DhaL.</text>
</comment>
<dbReference type="Pfam" id="PF00381">
    <property type="entry name" value="PTS-HPr"/>
    <property type="match status" value="1"/>
</dbReference>
<dbReference type="PROSITE" id="PS51350">
    <property type="entry name" value="PTS_HPR_DOM"/>
    <property type="match status" value="1"/>
</dbReference>
<comment type="function">
    <text evidence="3">General (non sugar-specific) component of the phosphoenolpyruvate-dependent sugar phosphotransferase system (sugar PTS). This major carbohydrate active-transport system catalyzes the phosphorylation of incoming sugar substrates concomitantly with their translocation across the cell membrane. The phosphoryl group from phosphoenolpyruvate (PEP) is transferred to the phosphoryl carrier protein HPr by enzyme I. Phospho-HPr then transfers it to the PTS EIIA domain.</text>
</comment>
<dbReference type="InterPro" id="IPR000032">
    <property type="entry name" value="HPr-like"/>
</dbReference>
<gene>
    <name evidence="10" type="ORF">BU204_26695</name>
</gene>
<dbReference type="PANTHER" id="PTHR38594">
    <property type="entry name" value="PEP-DEPENDENT DIHYDROXYACETONE KINASE, PHOSPHORYL DONOR SUBUNIT DHAM"/>
    <property type="match status" value="1"/>
</dbReference>
<dbReference type="GO" id="GO:0009401">
    <property type="term" value="P:phosphoenolpyruvate-dependent sugar phosphotransferase system"/>
    <property type="evidence" value="ECO:0007669"/>
    <property type="project" value="InterPro"/>
</dbReference>
<dbReference type="Proteomes" id="UP000185596">
    <property type="component" value="Unassembled WGS sequence"/>
</dbReference>
<dbReference type="SUPFAM" id="SSF55594">
    <property type="entry name" value="HPr-like"/>
    <property type="match status" value="1"/>
</dbReference>